<sequence length="76" mass="8235">MDSVALVKVLVEFRVVVLIPAWSGVSRGCSVMFGGGAWLRDACLLLLLEVDTCLFLSLNSTRVSACFPRLFLGLSD</sequence>
<comment type="caution">
    <text evidence="1">The sequence shown here is derived from an EMBL/GenBank/DDBJ whole genome shotgun (WGS) entry which is preliminary data.</text>
</comment>
<accession>A0ABQ7D9D0</accession>
<keyword evidence="2" id="KW-1185">Reference proteome</keyword>
<evidence type="ECO:0008006" key="3">
    <source>
        <dbReference type="Google" id="ProtNLM"/>
    </source>
</evidence>
<name>A0ABQ7D9D0_BRACR</name>
<proteinExistence type="predicted"/>
<protein>
    <recommendedName>
        <fullName evidence="3">Secreted protein</fullName>
    </recommendedName>
</protein>
<gene>
    <name evidence="1" type="ORF">DY000_02018709</name>
</gene>
<reference evidence="1 2" key="1">
    <citation type="journal article" date="2020" name="BMC Genomics">
        <title>Intraspecific diversification of the crop wild relative Brassica cretica Lam. using demographic model selection.</title>
        <authorList>
            <person name="Kioukis A."/>
            <person name="Michalopoulou V.A."/>
            <person name="Briers L."/>
            <person name="Pirintsos S."/>
            <person name="Studholme D.J."/>
            <person name="Pavlidis P."/>
            <person name="Sarris P.F."/>
        </authorList>
    </citation>
    <scope>NUCLEOTIDE SEQUENCE [LARGE SCALE GENOMIC DNA]</scope>
    <source>
        <strain evidence="2">cv. PFS-1207/04</strain>
    </source>
</reference>
<evidence type="ECO:0000313" key="1">
    <source>
        <dbReference type="EMBL" id="KAF3568882.1"/>
    </source>
</evidence>
<organism evidence="1 2">
    <name type="scientific">Brassica cretica</name>
    <name type="common">Mustard</name>
    <dbReference type="NCBI Taxonomy" id="69181"/>
    <lineage>
        <taxon>Eukaryota</taxon>
        <taxon>Viridiplantae</taxon>
        <taxon>Streptophyta</taxon>
        <taxon>Embryophyta</taxon>
        <taxon>Tracheophyta</taxon>
        <taxon>Spermatophyta</taxon>
        <taxon>Magnoliopsida</taxon>
        <taxon>eudicotyledons</taxon>
        <taxon>Gunneridae</taxon>
        <taxon>Pentapetalae</taxon>
        <taxon>rosids</taxon>
        <taxon>malvids</taxon>
        <taxon>Brassicales</taxon>
        <taxon>Brassicaceae</taxon>
        <taxon>Brassiceae</taxon>
        <taxon>Brassica</taxon>
    </lineage>
</organism>
<dbReference type="EMBL" id="QGKV02000759">
    <property type="protein sequence ID" value="KAF3568882.1"/>
    <property type="molecule type" value="Genomic_DNA"/>
</dbReference>
<dbReference type="Proteomes" id="UP000266723">
    <property type="component" value="Unassembled WGS sequence"/>
</dbReference>
<evidence type="ECO:0000313" key="2">
    <source>
        <dbReference type="Proteomes" id="UP000266723"/>
    </source>
</evidence>